<feature type="domain" description="CRIB" evidence="12">
    <location>
        <begin position="475"/>
        <end position="488"/>
    </location>
</feature>
<evidence type="ECO:0000259" key="12">
    <source>
        <dbReference type="PROSITE" id="PS50108"/>
    </source>
</evidence>
<feature type="binding site" evidence="9">
    <location>
        <position position="152"/>
    </location>
    <ligand>
        <name>ATP</name>
        <dbReference type="ChEBI" id="CHEBI:30616"/>
    </ligand>
</feature>
<feature type="domain" description="Protein kinase" evidence="11">
    <location>
        <begin position="121"/>
        <end position="385"/>
    </location>
</feature>
<gene>
    <name evidence="13" type="ORF">ACAOBT_LOCUS8204</name>
</gene>
<feature type="compositionally biased region" description="Low complexity" evidence="10">
    <location>
        <begin position="965"/>
        <end position="991"/>
    </location>
</feature>
<keyword evidence="2" id="KW-0728">SH3 domain</keyword>
<comment type="catalytic activity">
    <reaction evidence="8">
        <text>L-threonyl-[protein] + ATP = O-phospho-L-threonyl-[protein] + ADP + H(+)</text>
        <dbReference type="Rhea" id="RHEA:46608"/>
        <dbReference type="Rhea" id="RHEA-COMP:11060"/>
        <dbReference type="Rhea" id="RHEA-COMP:11605"/>
        <dbReference type="ChEBI" id="CHEBI:15378"/>
        <dbReference type="ChEBI" id="CHEBI:30013"/>
        <dbReference type="ChEBI" id="CHEBI:30616"/>
        <dbReference type="ChEBI" id="CHEBI:61977"/>
        <dbReference type="ChEBI" id="CHEBI:456216"/>
        <dbReference type="EC" id="2.7.11.1"/>
    </reaction>
</comment>
<proteinExistence type="predicted"/>
<feature type="compositionally biased region" description="Basic and acidic residues" evidence="10">
    <location>
        <begin position="791"/>
        <end position="804"/>
    </location>
</feature>
<accession>A0A9P0K723</accession>
<dbReference type="Proteomes" id="UP001152888">
    <property type="component" value="Unassembled WGS sequence"/>
</dbReference>
<feature type="compositionally biased region" description="Basic residues" evidence="10">
    <location>
        <begin position="875"/>
        <end position="889"/>
    </location>
</feature>
<protein>
    <recommendedName>
        <fullName evidence="1">non-specific protein-tyrosine kinase</fullName>
        <ecNumber evidence="1">2.7.10.2</ecNumber>
    </recommendedName>
</protein>
<evidence type="ECO:0000256" key="9">
    <source>
        <dbReference type="PROSITE-ProRule" id="PRU10141"/>
    </source>
</evidence>
<evidence type="ECO:0000256" key="4">
    <source>
        <dbReference type="ARBA" id="ARBA00022741"/>
    </source>
</evidence>
<dbReference type="Pfam" id="PF07714">
    <property type="entry name" value="PK_Tyr_Ser-Thr"/>
    <property type="match status" value="1"/>
</dbReference>
<evidence type="ECO:0000256" key="3">
    <source>
        <dbReference type="ARBA" id="ARBA00022679"/>
    </source>
</evidence>
<evidence type="ECO:0000256" key="10">
    <source>
        <dbReference type="SAM" id="MobiDB-lite"/>
    </source>
</evidence>
<reference evidence="13" key="1">
    <citation type="submission" date="2022-03" db="EMBL/GenBank/DDBJ databases">
        <authorList>
            <person name="Sayadi A."/>
        </authorList>
    </citation>
    <scope>NUCLEOTIDE SEQUENCE</scope>
</reference>
<evidence type="ECO:0000256" key="5">
    <source>
        <dbReference type="ARBA" id="ARBA00022777"/>
    </source>
</evidence>
<keyword evidence="4 9" id="KW-0547">Nucleotide-binding</keyword>
<dbReference type="EMBL" id="CAKOFQ010006759">
    <property type="protein sequence ID" value="CAH1969059.1"/>
    <property type="molecule type" value="Genomic_DNA"/>
</dbReference>
<name>A0A9P0K723_ACAOB</name>
<dbReference type="EC" id="2.7.10.2" evidence="1"/>
<keyword evidence="5" id="KW-0418">Kinase</keyword>
<feature type="region of interest" description="Disordered" evidence="10">
    <location>
        <begin position="934"/>
        <end position="991"/>
    </location>
</feature>
<dbReference type="InterPro" id="IPR020635">
    <property type="entry name" value="Tyr_kinase_cat_dom"/>
</dbReference>
<dbReference type="Gene3D" id="1.10.510.10">
    <property type="entry name" value="Transferase(Phosphotransferase) domain 1"/>
    <property type="match status" value="1"/>
</dbReference>
<dbReference type="FunFam" id="1.10.510.10:FF:001118">
    <property type="entry name" value="Tyrosine-protein kinase PR2"/>
    <property type="match status" value="1"/>
</dbReference>
<evidence type="ECO:0000256" key="1">
    <source>
        <dbReference type="ARBA" id="ARBA00011903"/>
    </source>
</evidence>
<evidence type="ECO:0000256" key="8">
    <source>
        <dbReference type="ARBA" id="ARBA00047899"/>
    </source>
</evidence>
<dbReference type="InterPro" id="IPR017441">
    <property type="entry name" value="Protein_kinase_ATP_BS"/>
</dbReference>
<dbReference type="Gene3D" id="3.30.200.20">
    <property type="entry name" value="Phosphorylase Kinase, domain 1"/>
    <property type="match status" value="1"/>
</dbReference>
<evidence type="ECO:0000259" key="11">
    <source>
        <dbReference type="PROSITE" id="PS50011"/>
    </source>
</evidence>
<evidence type="ECO:0000313" key="13">
    <source>
        <dbReference type="EMBL" id="CAH1969059.1"/>
    </source>
</evidence>
<keyword evidence="7" id="KW-0829">Tyrosine-protein kinase</keyword>
<comment type="caution">
    <text evidence="13">The sequence shown here is derived from an EMBL/GenBank/DDBJ whole genome shotgun (WGS) entry which is preliminary data.</text>
</comment>
<dbReference type="PROSITE" id="PS00107">
    <property type="entry name" value="PROTEIN_KINASE_ATP"/>
    <property type="match status" value="1"/>
</dbReference>
<dbReference type="SMART" id="SM00219">
    <property type="entry name" value="TyrKc"/>
    <property type="match status" value="1"/>
</dbReference>
<dbReference type="InterPro" id="IPR049587">
    <property type="entry name" value="TNK-like_SAM"/>
</dbReference>
<dbReference type="GO" id="GO:0005524">
    <property type="term" value="F:ATP binding"/>
    <property type="evidence" value="ECO:0007669"/>
    <property type="project" value="UniProtKB-UniRule"/>
</dbReference>
<dbReference type="PROSITE" id="PS50108">
    <property type="entry name" value="CRIB"/>
    <property type="match status" value="1"/>
</dbReference>
<dbReference type="PANTHER" id="PTHR24418">
    <property type="entry name" value="TYROSINE-PROTEIN KINASE"/>
    <property type="match status" value="1"/>
</dbReference>
<dbReference type="PROSITE" id="PS50011">
    <property type="entry name" value="PROTEIN_KINASE_DOM"/>
    <property type="match status" value="1"/>
</dbReference>
<dbReference type="OrthoDB" id="4062651at2759"/>
<sequence>MEGVNASFKKGPGLYEFLVEAELQQYFNSFKNTLKITHPSQLKFTTEGDLLDIGMSKPEMRRLRKYYEKHFPHNYFSKFKKLLTHRKQEHSMNDACLLADSMTLSKAPKVSSKHIIPAASITINKELGIGEFGVVQQGVWCNEGERIQVAIKCLLRDRMQSNMVEFLKEASIMHNIDHPNIVRFFGVVLPNVEGSLMLVTELAPLRSLLECLKEPSLRSSFPVLTLCDFAYQICDGMQYLEANRLIHRDLAARNILVFSKNKVKISDFGLSRALGQGKDYYQTNFNVNLKLPIAWCAPESISYLRFTTASDVWAFGVTLWEMFSYGFQPWAALTGQQILEAIDEPNYQRLEQPDCCPLDHYNLMLECWRHEASARPRFADIGPLLAEARPEQVQTKVSSAEGPHILTYRVGDVITVLDKKTHHPLWKGVTFSGKTGLFDPAHVVTYLGSDLPGSSFPRSDSIRSSARRKLRSEMISGPQGLKHTGHVGLDGAYFGDLSFLGGSKGNYSAVPTQIVAPYRPHHHEDLEAAPLLDGPPPPPPPASAIQDHEYHEISDDDDEDDGATHSPGLDLGPSLMAEMEMMFSSLGGRDLGGGGRRDSGGRGDHDGANRSNELREKLNTKSRKQATVKPISAHDQKTLDTAIAIANELTTRSMSAPAPQTPASPNKKKFSFRFPSVHEHEKHTERRNFSEDALSSSDLQKFVSTPSSLDDIPNHQNLRLPLWDKASAEFYFAKSRELLSRPFPAAPHSSCRNLSSLSNDTFNTRQRYVMENHFHNLSFEDGHYRPSSHAQYRDRTLTKSESMSRKTYADPRYNMGREYYGEIAPPRFFETSYVYYKTELDKNYEPPPPPATEVRLAYDRPRTLSFGEHQDTLKKRNGRSIRDRNRRRQSYNPKAYESSSSDSGADCISVGSADLDYKRRRRLSRLNASNSSIRSEVVMPRRQTNPFLRPFNGCKMMGRSPPPSSSILSGLSPTSVARRRSSNSTSSDSSL</sequence>
<evidence type="ECO:0000256" key="7">
    <source>
        <dbReference type="ARBA" id="ARBA00023137"/>
    </source>
</evidence>
<evidence type="ECO:0000256" key="2">
    <source>
        <dbReference type="ARBA" id="ARBA00022443"/>
    </source>
</evidence>
<dbReference type="SUPFAM" id="SSF56112">
    <property type="entry name" value="Protein kinase-like (PK-like)"/>
    <property type="match status" value="1"/>
</dbReference>
<evidence type="ECO:0000256" key="6">
    <source>
        <dbReference type="ARBA" id="ARBA00022840"/>
    </source>
</evidence>
<keyword evidence="14" id="KW-1185">Reference proteome</keyword>
<feature type="compositionally biased region" description="Basic and acidic residues" evidence="10">
    <location>
        <begin position="863"/>
        <end position="874"/>
    </location>
</feature>
<feature type="region of interest" description="Disordered" evidence="10">
    <location>
        <begin position="585"/>
        <end position="635"/>
    </location>
</feature>
<organism evidence="13 14">
    <name type="scientific">Acanthoscelides obtectus</name>
    <name type="common">Bean weevil</name>
    <name type="synonym">Bruchus obtectus</name>
    <dbReference type="NCBI Taxonomy" id="200917"/>
    <lineage>
        <taxon>Eukaryota</taxon>
        <taxon>Metazoa</taxon>
        <taxon>Ecdysozoa</taxon>
        <taxon>Arthropoda</taxon>
        <taxon>Hexapoda</taxon>
        <taxon>Insecta</taxon>
        <taxon>Pterygota</taxon>
        <taxon>Neoptera</taxon>
        <taxon>Endopterygota</taxon>
        <taxon>Coleoptera</taxon>
        <taxon>Polyphaga</taxon>
        <taxon>Cucujiformia</taxon>
        <taxon>Chrysomeloidea</taxon>
        <taxon>Chrysomelidae</taxon>
        <taxon>Bruchinae</taxon>
        <taxon>Bruchini</taxon>
        <taxon>Acanthoscelides</taxon>
    </lineage>
</organism>
<dbReference type="InterPro" id="IPR001245">
    <property type="entry name" value="Ser-Thr/Tyr_kinase_cat_dom"/>
</dbReference>
<keyword evidence="6 9" id="KW-0067">ATP-binding</keyword>
<evidence type="ECO:0000313" key="14">
    <source>
        <dbReference type="Proteomes" id="UP001152888"/>
    </source>
</evidence>
<dbReference type="GO" id="GO:0002009">
    <property type="term" value="P:morphogenesis of an epithelium"/>
    <property type="evidence" value="ECO:0007669"/>
    <property type="project" value="UniProtKB-ARBA"/>
</dbReference>
<dbReference type="GO" id="GO:0004715">
    <property type="term" value="F:non-membrane spanning protein tyrosine kinase activity"/>
    <property type="evidence" value="ECO:0007669"/>
    <property type="project" value="UniProtKB-EC"/>
</dbReference>
<keyword evidence="3" id="KW-0808">Transferase</keyword>
<feature type="region of interest" description="Disordered" evidence="10">
    <location>
        <begin position="863"/>
        <end position="908"/>
    </location>
</feature>
<dbReference type="InterPro" id="IPR008266">
    <property type="entry name" value="Tyr_kinase_AS"/>
</dbReference>
<feature type="compositionally biased region" description="Basic and acidic residues" evidence="10">
    <location>
        <begin position="595"/>
        <end position="619"/>
    </location>
</feature>
<feature type="region of interest" description="Disordered" evidence="10">
    <location>
        <begin position="551"/>
        <end position="572"/>
    </location>
</feature>
<dbReference type="GO" id="GO:0004674">
    <property type="term" value="F:protein serine/threonine kinase activity"/>
    <property type="evidence" value="ECO:0007669"/>
    <property type="project" value="UniProtKB-EC"/>
</dbReference>
<dbReference type="InterPro" id="IPR000719">
    <property type="entry name" value="Prot_kinase_dom"/>
</dbReference>
<dbReference type="InterPro" id="IPR011009">
    <property type="entry name" value="Kinase-like_dom_sf"/>
</dbReference>
<dbReference type="PROSITE" id="PS00109">
    <property type="entry name" value="PROTEIN_KINASE_TYR"/>
    <property type="match status" value="1"/>
</dbReference>
<dbReference type="InterPro" id="IPR000095">
    <property type="entry name" value="CRIB_dom"/>
</dbReference>
<dbReference type="CDD" id="cd09539">
    <property type="entry name" value="SAM_TNK-like"/>
    <property type="match status" value="1"/>
</dbReference>
<dbReference type="InterPro" id="IPR055175">
    <property type="entry name" value="ACK/TNK-like_SAM"/>
</dbReference>
<dbReference type="InterPro" id="IPR050198">
    <property type="entry name" value="Non-receptor_tyrosine_kinases"/>
</dbReference>
<dbReference type="Pfam" id="PF22931">
    <property type="entry name" value="SAM_TNK"/>
    <property type="match status" value="1"/>
</dbReference>
<feature type="region of interest" description="Disordered" evidence="10">
    <location>
        <begin position="785"/>
        <end position="804"/>
    </location>
</feature>
<dbReference type="AlphaFoldDB" id="A0A9P0K723"/>